<feature type="region of interest" description="Disordered" evidence="1">
    <location>
        <begin position="473"/>
        <end position="506"/>
    </location>
</feature>
<evidence type="ECO:0000313" key="3">
    <source>
        <dbReference type="Proteomes" id="UP001189180"/>
    </source>
</evidence>
<dbReference type="Proteomes" id="UP001189180">
    <property type="component" value="Unassembled WGS sequence"/>
</dbReference>
<sequence>MDLPWPEPFEDGDIRTFLEDFEDLAELSGIQSDRGKLTALRALLKGRPRAVLDAAQRGPKELKWAAAKDALIAGLDTPADRQDAMRRFKAAQLEVGTDPLVHAVALRSLLERALPTLDEASRADLLADRFVDSLPEPLRGMVRVARVGRSLNLVQLADVVRELAMIGVPVVNTAHVGGFMEEQGSTVEARQLEEAGCFCCGNVEPVLDEYPEYQQNIEKVAPEVSLLENSTITDELANCEKSNQIRENAEDCYPGCLEHEHYAEETEDMLSNITVTEAARYEETQTGVEIRDRNELSPKDIEGSIPDTFMLETSITSDEVEDVGLLNHIPENVENCNRDCSESQPDDGGSEDMSFAAVAIALRDYGSCRAQCETKAPCKVETEDVYPLPEQVPGDEVQPYASRKETAGSHIQDDSGMTQRMVLSSFEVVRHDVVVTCDKSQVLCSVFTLHCCHLETRLVSVCITDRKKHTTGGTVGRMTTPPRTGVGGDSTHQQCASTEPPRALQQPVNHCESNNLTTQGYPGWLSTLCSTSTPHHI</sequence>
<proteinExistence type="predicted"/>
<reference evidence="2 3" key="1">
    <citation type="submission" date="2024-08" db="EMBL/GenBank/DDBJ databases">
        <authorList>
            <person name="Paterson S."/>
        </authorList>
    </citation>
    <scope>NUCLEOTIDE SEQUENCE [LARGE SCALE GENOMIC DNA]</scope>
</reference>
<evidence type="ECO:0000256" key="1">
    <source>
        <dbReference type="SAM" id="MobiDB-lite"/>
    </source>
</evidence>
<dbReference type="EMBL" id="CANUEZ050000194">
    <property type="protein sequence ID" value="CAM0512125.1"/>
    <property type="molecule type" value="Genomic_DNA"/>
</dbReference>
<keyword evidence="3" id="KW-1185">Reference proteome</keyword>
<name>A0ABC9HF77_FASHE</name>
<evidence type="ECO:0000313" key="2">
    <source>
        <dbReference type="EMBL" id="CAM0512125.1"/>
    </source>
</evidence>
<accession>A0ABC9HF77</accession>
<dbReference type="AlphaFoldDB" id="A0ABC9HF77"/>
<protein>
    <submittedName>
        <fullName evidence="2">Uncharacterized protein</fullName>
    </submittedName>
</protein>
<gene>
    <name evidence="2" type="ORF">FHB240107_LOCUS4521</name>
</gene>
<organism evidence="2 3">
    <name type="scientific">Fasciola hepatica</name>
    <name type="common">Liver fluke</name>
    <dbReference type="NCBI Taxonomy" id="6192"/>
    <lineage>
        <taxon>Eukaryota</taxon>
        <taxon>Metazoa</taxon>
        <taxon>Spiralia</taxon>
        <taxon>Lophotrochozoa</taxon>
        <taxon>Platyhelminthes</taxon>
        <taxon>Trematoda</taxon>
        <taxon>Digenea</taxon>
        <taxon>Plagiorchiida</taxon>
        <taxon>Echinostomata</taxon>
        <taxon>Echinostomatoidea</taxon>
        <taxon>Fasciolidae</taxon>
        <taxon>Fasciola</taxon>
    </lineage>
</organism>
<comment type="caution">
    <text evidence="2">The sequence shown here is derived from an EMBL/GenBank/DDBJ whole genome shotgun (WGS) entry which is preliminary data.</text>
</comment>